<evidence type="ECO:0000313" key="2">
    <source>
        <dbReference type="EMBL" id="GGR06038.1"/>
    </source>
</evidence>
<protein>
    <submittedName>
        <fullName evidence="2">Uncharacterized protein</fullName>
    </submittedName>
</protein>
<dbReference type="Proteomes" id="UP000658320">
    <property type="component" value="Unassembled WGS sequence"/>
</dbReference>
<dbReference type="AlphaFoldDB" id="A0A918C5J2"/>
<evidence type="ECO:0000313" key="3">
    <source>
        <dbReference type="Proteomes" id="UP000658320"/>
    </source>
</evidence>
<keyword evidence="3" id="KW-1185">Reference proteome</keyword>
<feature type="compositionally biased region" description="Low complexity" evidence="1">
    <location>
        <begin position="23"/>
        <end position="36"/>
    </location>
</feature>
<feature type="region of interest" description="Disordered" evidence="1">
    <location>
        <begin position="1"/>
        <end position="42"/>
    </location>
</feature>
<comment type="caution">
    <text evidence="2">The sequence shown here is derived from an EMBL/GenBank/DDBJ whole genome shotgun (WGS) entry which is preliminary data.</text>
</comment>
<sequence>MSPPAARNQWSSSGFPSPTGLTRAGRAEAASSSAHSEGIRRRIAADTRTVKVTVDDTTGPLGFAAAAVPRRRWAAAPGWAGRAEVDGPRVKQEDRTKGECDDQCPP</sequence>
<name>A0A918C5J2_9ACTN</name>
<proteinExistence type="predicted"/>
<feature type="compositionally biased region" description="Polar residues" evidence="1">
    <location>
        <begin position="8"/>
        <end position="20"/>
    </location>
</feature>
<reference evidence="2" key="1">
    <citation type="journal article" date="2014" name="Int. J. Syst. Evol. Microbiol.">
        <title>Complete genome sequence of Corynebacterium casei LMG S-19264T (=DSM 44701T), isolated from a smear-ripened cheese.</title>
        <authorList>
            <consortium name="US DOE Joint Genome Institute (JGI-PGF)"/>
            <person name="Walter F."/>
            <person name="Albersmeier A."/>
            <person name="Kalinowski J."/>
            <person name="Ruckert C."/>
        </authorList>
    </citation>
    <scope>NUCLEOTIDE SEQUENCE</scope>
    <source>
        <strain evidence="2">JCM 4346</strain>
    </source>
</reference>
<dbReference type="EMBL" id="BMSX01000004">
    <property type="protein sequence ID" value="GGR06038.1"/>
    <property type="molecule type" value="Genomic_DNA"/>
</dbReference>
<gene>
    <name evidence="2" type="ORF">GCM10010251_22200</name>
</gene>
<feature type="region of interest" description="Disordered" evidence="1">
    <location>
        <begin position="75"/>
        <end position="106"/>
    </location>
</feature>
<evidence type="ECO:0000256" key="1">
    <source>
        <dbReference type="SAM" id="MobiDB-lite"/>
    </source>
</evidence>
<organism evidence="2 3">
    <name type="scientific">Streptomyces aurantiogriseus</name>
    <dbReference type="NCBI Taxonomy" id="66870"/>
    <lineage>
        <taxon>Bacteria</taxon>
        <taxon>Bacillati</taxon>
        <taxon>Actinomycetota</taxon>
        <taxon>Actinomycetes</taxon>
        <taxon>Kitasatosporales</taxon>
        <taxon>Streptomycetaceae</taxon>
        <taxon>Streptomyces</taxon>
    </lineage>
</organism>
<reference evidence="2" key="2">
    <citation type="submission" date="2020-09" db="EMBL/GenBank/DDBJ databases">
        <authorList>
            <person name="Sun Q."/>
            <person name="Ohkuma M."/>
        </authorList>
    </citation>
    <scope>NUCLEOTIDE SEQUENCE</scope>
    <source>
        <strain evidence="2">JCM 4346</strain>
    </source>
</reference>
<feature type="compositionally biased region" description="Basic and acidic residues" evidence="1">
    <location>
        <begin position="83"/>
        <end position="100"/>
    </location>
</feature>
<accession>A0A918C5J2</accession>